<dbReference type="GO" id="GO:0016787">
    <property type="term" value="F:hydrolase activity"/>
    <property type="evidence" value="ECO:0007669"/>
    <property type="project" value="UniProtKB-KW"/>
</dbReference>
<dbReference type="Proteomes" id="UP000245618">
    <property type="component" value="Unassembled WGS sequence"/>
</dbReference>
<keyword evidence="4" id="KW-0479">Metal-binding</keyword>
<protein>
    <submittedName>
        <fullName evidence="9">PIN domain nuclease</fullName>
    </submittedName>
</protein>
<reference evidence="9 10" key="1">
    <citation type="submission" date="2018-04" db="EMBL/GenBank/DDBJ databases">
        <title>Flavobacterium sp. nov., isolated from glacier ice.</title>
        <authorList>
            <person name="Liu Q."/>
            <person name="Xin Y.-H."/>
        </authorList>
    </citation>
    <scope>NUCLEOTIDE SEQUENCE [LARGE SCALE GENOMIC DNA]</scope>
    <source>
        <strain evidence="9 10">LB2P30</strain>
    </source>
</reference>
<evidence type="ECO:0000256" key="3">
    <source>
        <dbReference type="ARBA" id="ARBA00022722"/>
    </source>
</evidence>
<accession>A0A2U1JNB3</accession>
<comment type="cofactor">
    <cofactor evidence="1">
        <name>Mg(2+)</name>
        <dbReference type="ChEBI" id="CHEBI:18420"/>
    </cofactor>
</comment>
<dbReference type="SUPFAM" id="SSF88723">
    <property type="entry name" value="PIN domain-like"/>
    <property type="match status" value="1"/>
</dbReference>
<dbReference type="OrthoDB" id="676982at2"/>
<dbReference type="Pfam" id="PF01850">
    <property type="entry name" value="PIN"/>
    <property type="match status" value="1"/>
</dbReference>
<feature type="domain" description="PIN" evidence="8">
    <location>
        <begin position="4"/>
        <end position="115"/>
    </location>
</feature>
<dbReference type="Gene3D" id="3.40.50.1010">
    <property type="entry name" value="5'-nuclease"/>
    <property type="match status" value="1"/>
</dbReference>
<evidence type="ECO:0000256" key="7">
    <source>
        <dbReference type="ARBA" id="ARBA00038093"/>
    </source>
</evidence>
<dbReference type="PANTHER" id="PTHR33653">
    <property type="entry name" value="RIBONUCLEASE VAPC2"/>
    <property type="match status" value="1"/>
</dbReference>
<gene>
    <name evidence="9" type="ORF">DB891_15540</name>
</gene>
<sequence length="131" mass="15203">MSGSKIVLDTNVIIFASKQMIDIDVFLDTFDEFFVSIITFMEVYSYDFSNENEKKLIDALFEGIEVIEVNRNIAEMAIEIRKNKQKRIKLPDAIILATAKFLELPLLTDDWDDFQNVDESVLVKKIDFLKI</sequence>
<dbReference type="InterPro" id="IPR050556">
    <property type="entry name" value="Type_II_TA_system_RNase"/>
</dbReference>
<keyword evidence="5" id="KW-0378">Hydrolase</keyword>
<dbReference type="RefSeq" id="WP_116764500.1">
    <property type="nucleotide sequence ID" value="NZ_QCZH01000025.1"/>
</dbReference>
<dbReference type="InterPro" id="IPR029060">
    <property type="entry name" value="PIN-like_dom_sf"/>
</dbReference>
<dbReference type="EMBL" id="QCZH01000025">
    <property type="protein sequence ID" value="PWA06657.1"/>
    <property type="molecule type" value="Genomic_DNA"/>
</dbReference>
<dbReference type="CDD" id="cd18738">
    <property type="entry name" value="PIN_VapC4-5_FitB-like"/>
    <property type="match status" value="1"/>
</dbReference>
<keyword evidence="2" id="KW-1277">Toxin-antitoxin system</keyword>
<dbReference type="PANTHER" id="PTHR33653:SF1">
    <property type="entry name" value="RIBONUCLEASE VAPC2"/>
    <property type="match status" value="1"/>
</dbReference>
<evidence type="ECO:0000313" key="10">
    <source>
        <dbReference type="Proteomes" id="UP000245618"/>
    </source>
</evidence>
<evidence type="ECO:0000256" key="5">
    <source>
        <dbReference type="ARBA" id="ARBA00022801"/>
    </source>
</evidence>
<keyword evidence="3" id="KW-0540">Nuclease</keyword>
<dbReference type="SMART" id="SM00670">
    <property type="entry name" value="PINc"/>
    <property type="match status" value="1"/>
</dbReference>
<dbReference type="InterPro" id="IPR002716">
    <property type="entry name" value="PIN_dom"/>
</dbReference>
<comment type="caution">
    <text evidence="9">The sequence shown here is derived from an EMBL/GenBank/DDBJ whole genome shotgun (WGS) entry which is preliminary data.</text>
</comment>
<evidence type="ECO:0000313" key="9">
    <source>
        <dbReference type="EMBL" id="PWA06657.1"/>
    </source>
</evidence>
<evidence type="ECO:0000256" key="6">
    <source>
        <dbReference type="ARBA" id="ARBA00022842"/>
    </source>
</evidence>
<comment type="similarity">
    <text evidence="7">Belongs to the PINc/VapC protein family.</text>
</comment>
<keyword evidence="6" id="KW-0460">Magnesium</keyword>
<evidence type="ECO:0000256" key="4">
    <source>
        <dbReference type="ARBA" id="ARBA00022723"/>
    </source>
</evidence>
<evidence type="ECO:0000256" key="2">
    <source>
        <dbReference type="ARBA" id="ARBA00022649"/>
    </source>
</evidence>
<keyword evidence="10" id="KW-1185">Reference proteome</keyword>
<proteinExistence type="inferred from homology"/>
<organism evidence="9 10">
    <name type="scientific">Flavobacterium laiguense</name>
    <dbReference type="NCBI Taxonomy" id="2169409"/>
    <lineage>
        <taxon>Bacteria</taxon>
        <taxon>Pseudomonadati</taxon>
        <taxon>Bacteroidota</taxon>
        <taxon>Flavobacteriia</taxon>
        <taxon>Flavobacteriales</taxon>
        <taxon>Flavobacteriaceae</taxon>
        <taxon>Flavobacterium</taxon>
    </lineage>
</organism>
<dbReference type="AlphaFoldDB" id="A0A2U1JNB3"/>
<evidence type="ECO:0000259" key="8">
    <source>
        <dbReference type="SMART" id="SM00670"/>
    </source>
</evidence>
<evidence type="ECO:0000256" key="1">
    <source>
        <dbReference type="ARBA" id="ARBA00001946"/>
    </source>
</evidence>
<dbReference type="GO" id="GO:0046872">
    <property type="term" value="F:metal ion binding"/>
    <property type="evidence" value="ECO:0007669"/>
    <property type="project" value="UniProtKB-KW"/>
</dbReference>
<dbReference type="GO" id="GO:0004518">
    <property type="term" value="F:nuclease activity"/>
    <property type="evidence" value="ECO:0007669"/>
    <property type="project" value="UniProtKB-KW"/>
</dbReference>
<name>A0A2U1JNB3_9FLAO</name>